<reference evidence="9" key="1">
    <citation type="journal article" date="2019" name="Int. J. Syst. Evol. Microbiol.">
        <title>The Global Catalogue of Microorganisms (GCM) 10K type strain sequencing project: providing services to taxonomists for standard genome sequencing and annotation.</title>
        <authorList>
            <consortium name="The Broad Institute Genomics Platform"/>
            <consortium name="The Broad Institute Genome Sequencing Center for Infectious Disease"/>
            <person name="Wu L."/>
            <person name="Ma J."/>
        </authorList>
    </citation>
    <scope>NUCLEOTIDE SEQUENCE [LARGE SCALE GENOMIC DNA]</scope>
    <source>
        <strain evidence="9">IBRC-M 10703</strain>
    </source>
</reference>
<evidence type="ECO:0000256" key="6">
    <source>
        <dbReference type="SAM" id="Coils"/>
    </source>
</evidence>
<evidence type="ECO:0000256" key="5">
    <source>
        <dbReference type="ARBA" id="ARBA00023136"/>
    </source>
</evidence>
<feature type="domain" description="Dynamin N-terminal" evidence="7">
    <location>
        <begin position="48"/>
        <end position="202"/>
    </location>
</feature>
<dbReference type="PANTHER" id="PTHR10465:SF0">
    <property type="entry name" value="SARCALUMENIN"/>
    <property type="match status" value="1"/>
</dbReference>
<dbReference type="Pfam" id="PF00350">
    <property type="entry name" value="Dynamin_N"/>
    <property type="match status" value="2"/>
</dbReference>
<keyword evidence="9" id="KW-1185">Reference proteome</keyword>
<keyword evidence="2" id="KW-0547">Nucleotide-binding</keyword>
<gene>
    <name evidence="8" type="ORF">ACFOUV_04240</name>
</gene>
<feature type="coiled-coil region" evidence="6">
    <location>
        <begin position="943"/>
        <end position="977"/>
    </location>
</feature>
<dbReference type="CDD" id="cd09912">
    <property type="entry name" value="DLP_2"/>
    <property type="match status" value="2"/>
</dbReference>
<dbReference type="Proteomes" id="UP001595772">
    <property type="component" value="Unassembled WGS sequence"/>
</dbReference>
<dbReference type="SUPFAM" id="SSF52540">
    <property type="entry name" value="P-loop containing nucleoside triphosphate hydrolases"/>
    <property type="match status" value="2"/>
</dbReference>
<keyword evidence="5" id="KW-0472">Membrane</keyword>
<evidence type="ECO:0000313" key="9">
    <source>
        <dbReference type="Proteomes" id="UP001595772"/>
    </source>
</evidence>
<comment type="subcellular location">
    <subcellularLocation>
        <location evidence="1">Membrane</location>
    </subcellularLocation>
</comment>
<organism evidence="8 9">
    <name type="scientific">Oceanobacillus longus</name>
    <dbReference type="NCBI Taxonomy" id="930120"/>
    <lineage>
        <taxon>Bacteria</taxon>
        <taxon>Bacillati</taxon>
        <taxon>Bacillota</taxon>
        <taxon>Bacilli</taxon>
        <taxon>Bacillales</taxon>
        <taxon>Bacillaceae</taxon>
        <taxon>Oceanobacillus</taxon>
    </lineage>
</organism>
<evidence type="ECO:0000256" key="2">
    <source>
        <dbReference type="ARBA" id="ARBA00022741"/>
    </source>
</evidence>
<keyword evidence="3" id="KW-0378">Hydrolase</keyword>
<dbReference type="RefSeq" id="WP_379495508.1">
    <property type="nucleotide sequence ID" value="NZ_JBHSAO010000001.1"/>
</dbReference>
<dbReference type="InterPro" id="IPR045063">
    <property type="entry name" value="Dynamin_N"/>
</dbReference>
<accession>A0ABV8GXX5</accession>
<feature type="domain" description="Dynamin N-terminal" evidence="7">
    <location>
        <begin position="627"/>
        <end position="851"/>
    </location>
</feature>
<protein>
    <submittedName>
        <fullName evidence="8">Dynamin family protein</fullName>
    </submittedName>
</protein>
<feature type="coiled-coil region" evidence="6">
    <location>
        <begin position="483"/>
        <end position="517"/>
    </location>
</feature>
<sequence length="1213" mass="140496">MIVQERIKTVNSDQIAAVYHQMKNNGDRANTVKMLDIYEKFQKQELVISFAGHFSAGKSSMINTLLGKEILPKSPIPTSANVVKINSGEGVARVYFTNDHPVEYKEPYDIDMIKEYSKDKEAIKKIEISTGEQIIPSGSAIIDTPGIDAADDADRIMTEASLHLADVLLYIMDYNHVQSEVNLQFLKSVQEKSLPYYVVINQIDKHDEQELTFYTFDKNIKQTFDQWNLKPENIYYTSLVDLTTAHNQIEDIKQKLSSIMANQSEHLNIAQSVRQVMKDHKRYLKNHYGTLINDLTGNDDKSIDFADPEELGKTEENLFRLENEPIQFEKDYLAELQQTLNNAYLMPASLRDKAQLYLESQQSEFKIGLFASKKKTAEEKNRRELEFLSALNENRNTSIQWRLRDKFSALLRKYDLNDAELQSKVNELEVAYSSEHARNLIKSGAKVNGDYVLNYTNDVAADIKNKYKQAARIILKPILASIKNKNEDHKAKYVRNLTELEKEKNVKEELLRLQREEKQVCDQLDSQLINPNVDDSVWALIEKELNTKPKPIRKESISPNKPQLFPRKEQLTKETEIKSVIRKSSTENVLSSIDKTMDVIKELPGFESLLNDLKEKEYRLKHRSYTIALFGAFSAGKSSFANALMGEKVLPVSPNPTTATVNRIRPVDEGNKHGSVVVTLKSRDVLTNDLRMITKKLAPHATEFNEMMEWLRSNQIDKSDQLNKMYQSYLRAMIAGYESIKSYIGNSITITIEEFENYVTDETKACYIESIDLYYDCELTRQGITLVDTPGADSVNARHTNVAFDYIKHADAILYVTYYNHALSRADRDFLMQLGRVKEAFQLDKMFFIVNAADLATDETELKLVIDYVQDQLQQLGIRLPRLYPVSSKNSLEEKIQKRTVNSQMQRMESDFNQFIYQDLAELTIDSAIWDMNRTSHAVDNYVNSLTLDKQEKQKRKQELTAKKERLSEDIRTLSTNSYKEQMEQKMEKQLFYVIERLAIRFHDMFKEMFNPTTITESGKKAQIQLRNCLDNLIEYIAFELHQEMQAVSLRMESYIHVQLKEVHKTLAVISIQTDKLFELPEMNILEMITPEYEQGFKDLDTSKFDRILSKFKGTKAFFEKNEKEFMKEEIYAIIKPYANQYVEDSNSRMLEAYLRQWNEFVDGMKEQVEQDISLQLNNYLEMLISTVDVSVLLQKQEQISSIIKQHNIGEVS</sequence>
<keyword evidence="6" id="KW-0175">Coiled coil</keyword>
<dbReference type="Gene3D" id="3.40.50.300">
    <property type="entry name" value="P-loop containing nucleotide triphosphate hydrolases"/>
    <property type="match status" value="2"/>
</dbReference>
<evidence type="ECO:0000256" key="1">
    <source>
        <dbReference type="ARBA" id="ARBA00004370"/>
    </source>
</evidence>
<dbReference type="InterPro" id="IPR027094">
    <property type="entry name" value="Mitofusin_fam"/>
</dbReference>
<dbReference type="InterPro" id="IPR027417">
    <property type="entry name" value="P-loop_NTPase"/>
</dbReference>
<evidence type="ECO:0000313" key="8">
    <source>
        <dbReference type="EMBL" id="MFC4023024.1"/>
    </source>
</evidence>
<keyword evidence="4" id="KW-0342">GTP-binding</keyword>
<proteinExistence type="predicted"/>
<dbReference type="EMBL" id="JBHSAO010000001">
    <property type="protein sequence ID" value="MFC4023024.1"/>
    <property type="molecule type" value="Genomic_DNA"/>
</dbReference>
<name>A0ABV8GXX5_9BACI</name>
<comment type="caution">
    <text evidence="8">The sequence shown here is derived from an EMBL/GenBank/DDBJ whole genome shotgun (WGS) entry which is preliminary data.</text>
</comment>
<dbReference type="PANTHER" id="PTHR10465">
    <property type="entry name" value="TRANSMEMBRANE GTPASE FZO1"/>
    <property type="match status" value="1"/>
</dbReference>
<evidence type="ECO:0000256" key="3">
    <source>
        <dbReference type="ARBA" id="ARBA00022801"/>
    </source>
</evidence>
<evidence type="ECO:0000256" key="4">
    <source>
        <dbReference type="ARBA" id="ARBA00023134"/>
    </source>
</evidence>
<evidence type="ECO:0000259" key="7">
    <source>
        <dbReference type="Pfam" id="PF00350"/>
    </source>
</evidence>